<name>A0A021VVU6_9CELL</name>
<dbReference type="EMBL" id="AXCW01000001">
    <property type="protein sequence ID" value="EYR65286.1"/>
    <property type="molecule type" value="Genomic_DNA"/>
</dbReference>
<dbReference type="RefSeq" id="WP_034221054.1">
    <property type="nucleotide sequence ID" value="NZ_AXCW01000001.1"/>
</dbReference>
<evidence type="ECO:0000313" key="2">
    <source>
        <dbReference type="Proteomes" id="UP000019753"/>
    </source>
</evidence>
<evidence type="ECO:0000313" key="1">
    <source>
        <dbReference type="EMBL" id="EYR65286.1"/>
    </source>
</evidence>
<evidence type="ECO:0008006" key="3">
    <source>
        <dbReference type="Google" id="ProtNLM"/>
    </source>
</evidence>
<reference evidence="1 2" key="1">
    <citation type="submission" date="2014-01" db="EMBL/GenBank/DDBJ databases">
        <title>Actinotalea ferrariae CF5-4.</title>
        <authorList>
            <person name="Chen F."/>
            <person name="Li Y."/>
            <person name="Wang G."/>
        </authorList>
    </citation>
    <scope>NUCLEOTIDE SEQUENCE [LARGE SCALE GENOMIC DNA]</scope>
    <source>
        <strain evidence="1 2">CF5-4</strain>
    </source>
</reference>
<dbReference type="Proteomes" id="UP000019753">
    <property type="component" value="Unassembled WGS sequence"/>
</dbReference>
<proteinExistence type="predicted"/>
<keyword evidence="2" id="KW-1185">Reference proteome</keyword>
<dbReference type="SUPFAM" id="SSF52402">
    <property type="entry name" value="Adenine nucleotide alpha hydrolases-like"/>
    <property type="match status" value="1"/>
</dbReference>
<gene>
    <name evidence="1" type="ORF">N866_00500</name>
</gene>
<dbReference type="OrthoDB" id="9789567at2"/>
<sequence length="430" mass="46064">MTSFLLTTDEAAADAGGFDEILLWSGSSPRTTFIGPLDQHLSSFGPVRQENVDFARIALGVFAADRSVRRQGGGSDWNAREIDLTIEVGVPAAWTAQADQLSTAIGFLTGDRWTFRFMQAAPNPIDALPLKEPTPDRTVLLSGGADSAAGALIAALDLAPGATLQLVSHFSAPSISPFQRDLVRRIRALAPKRVIIHRRIALNRHSKRLDGTMFKREPSSRSRSLLFLALGLAAAERSGGPLFIPENGFASLNPPLGPERRGALSTHTTHPRFLTDLQELLASVGAHGLIENPFQTLTKGEMFSQVAERIGAAAASDYLSASNSCAHTDARFQGAPPGASCGVCFGCLVRRASFHAGGLADATDYLATDPGDRYADFVQQKSIVQAMFDFVADDPKPYVVMKMSLPESYPAGQALDLCRRGVAELRGFLS</sequence>
<accession>A0A021VVU6</accession>
<comment type="caution">
    <text evidence="1">The sequence shown here is derived from an EMBL/GenBank/DDBJ whole genome shotgun (WGS) entry which is preliminary data.</text>
</comment>
<organism evidence="1 2">
    <name type="scientific">Actinotalea ferrariae CF5-4</name>
    <dbReference type="NCBI Taxonomy" id="948458"/>
    <lineage>
        <taxon>Bacteria</taxon>
        <taxon>Bacillati</taxon>
        <taxon>Actinomycetota</taxon>
        <taxon>Actinomycetes</taxon>
        <taxon>Micrococcales</taxon>
        <taxon>Cellulomonadaceae</taxon>
        <taxon>Actinotalea</taxon>
    </lineage>
</organism>
<dbReference type="InterPro" id="IPR014729">
    <property type="entry name" value="Rossmann-like_a/b/a_fold"/>
</dbReference>
<protein>
    <recommendedName>
        <fullName evidence="3">7-cyano-7-deazaguanine synthase</fullName>
    </recommendedName>
</protein>
<dbReference type="AlphaFoldDB" id="A0A021VVU6"/>
<dbReference type="Gene3D" id="3.40.50.620">
    <property type="entry name" value="HUPs"/>
    <property type="match status" value="1"/>
</dbReference>